<dbReference type="Proteomes" id="UP000233551">
    <property type="component" value="Unassembled WGS sequence"/>
</dbReference>
<dbReference type="EMBL" id="PGOL01000249">
    <property type="protein sequence ID" value="PKI73855.1"/>
    <property type="molecule type" value="Genomic_DNA"/>
</dbReference>
<protein>
    <submittedName>
        <fullName evidence="2">Uncharacterized protein</fullName>
    </submittedName>
</protein>
<gene>
    <name evidence="2" type="ORF">CRG98_005725</name>
</gene>
<feature type="compositionally biased region" description="Polar residues" evidence="1">
    <location>
        <begin position="100"/>
        <end position="109"/>
    </location>
</feature>
<evidence type="ECO:0000313" key="3">
    <source>
        <dbReference type="Proteomes" id="UP000233551"/>
    </source>
</evidence>
<accession>A0A2I0KZF3</accession>
<feature type="region of interest" description="Disordered" evidence="1">
    <location>
        <begin position="37"/>
        <end position="76"/>
    </location>
</feature>
<evidence type="ECO:0000256" key="1">
    <source>
        <dbReference type="SAM" id="MobiDB-lite"/>
    </source>
</evidence>
<name>A0A2I0KZF3_PUNGR</name>
<sequence length="121" mass="13345">MGPSPSKPNGNLIWYQSGLYFRMPTRVCAWTHTTPGPVYPSAAKSAPRVSVPPCPSKEDEPGSRSIVEGGGRGDPVTSVREWLADGNTTTFFTDFKGKKWQQTRTTSSTRENHWKNRTMGG</sequence>
<comment type="caution">
    <text evidence="2">The sequence shown here is derived from an EMBL/GenBank/DDBJ whole genome shotgun (WGS) entry which is preliminary data.</text>
</comment>
<dbReference type="AlphaFoldDB" id="A0A2I0KZF3"/>
<reference evidence="2 3" key="1">
    <citation type="submission" date="2017-11" db="EMBL/GenBank/DDBJ databases">
        <title>De-novo sequencing of pomegranate (Punica granatum L.) genome.</title>
        <authorList>
            <person name="Akparov Z."/>
            <person name="Amiraslanov A."/>
            <person name="Hajiyeva S."/>
            <person name="Abbasov M."/>
            <person name="Kaur K."/>
            <person name="Hamwieh A."/>
            <person name="Solovyev V."/>
            <person name="Salamov A."/>
            <person name="Braich B."/>
            <person name="Kosarev P."/>
            <person name="Mahmoud A."/>
            <person name="Hajiyev E."/>
            <person name="Babayeva S."/>
            <person name="Izzatullayeva V."/>
            <person name="Mammadov A."/>
            <person name="Mammadov A."/>
            <person name="Sharifova S."/>
            <person name="Ojaghi J."/>
            <person name="Eynullazada K."/>
            <person name="Bayramov B."/>
            <person name="Abdulazimova A."/>
            <person name="Shahmuradov I."/>
        </authorList>
    </citation>
    <scope>NUCLEOTIDE SEQUENCE [LARGE SCALE GENOMIC DNA]</scope>
    <source>
        <strain evidence="3">cv. AG2017</strain>
        <tissue evidence="2">Leaf</tissue>
    </source>
</reference>
<organism evidence="2 3">
    <name type="scientific">Punica granatum</name>
    <name type="common">Pomegranate</name>
    <dbReference type="NCBI Taxonomy" id="22663"/>
    <lineage>
        <taxon>Eukaryota</taxon>
        <taxon>Viridiplantae</taxon>
        <taxon>Streptophyta</taxon>
        <taxon>Embryophyta</taxon>
        <taxon>Tracheophyta</taxon>
        <taxon>Spermatophyta</taxon>
        <taxon>Magnoliopsida</taxon>
        <taxon>eudicotyledons</taxon>
        <taxon>Gunneridae</taxon>
        <taxon>Pentapetalae</taxon>
        <taxon>rosids</taxon>
        <taxon>malvids</taxon>
        <taxon>Myrtales</taxon>
        <taxon>Lythraceae</taxon>
        <taxon>Punica</taxon>
    </lineage>
</organism>
<evidence type="ECO:0000313" key="2">
    <source>
        <dbReference type="EMBL" id="PKI73855.1"/>
    </source>
</evidence>
<feature type="region of interest" description="Disordered" evidence="1">
    <location>
        <begin position="98"/>
        <end position="121"/>
    </location>
</feature>
<keyword evidence="3" id="KW-1185">Reference proteome</keyword>
<proteinExistence type="predicted"/>